<evidence type="ECO:0000313" key="3">
    <source>
        <dbReference type="Proteomes" id="UP000176631"/>
    </source>
</evidence>
<evidence type="ECO:0000256" key="1">
    <source>
        <dbReference type="SAM" id="Phobius"/>
    </source>
</evidence>
<gene>
    <name evidence="2" type="ORF">A2172_05110</name>
</gene>
<dbReference type="Gene3D" id="2.60.120.380">
    <property type="match status" value="1"/>
</dbReference>
<evidence type="ECO:0000313" key="2">
    <source>
        <dbReference type="EMBL" id="OGY23884.1"/>
    </source>
</evidence>
<protein>
    <submittedName>
        <fullName evidence="2">Uncharacterized protein</fullName>
    </submittedName>
</protein>
<feature type="transmembrane region" description="Helical" evidence="1">
    <location>
        <begin position="21"/>
        <end position="44"/>
    </location>
</feature>
<organism evidence="2 3">
    <name type="scientific">Candidatus Woykebacteria bacterium RBG_13_40_15</name>
    <dbReference type="NCBI Taxonomy" id="1802593"/>
    <lineage>
        <taxon>Bacteria</taxon>
        <taxon>Candidatus Woykeibacteriota</taxon>
    </lineage>
</organism>
<keyword evidence="1" id="KW-1133">Transmembrane helix</keyword>
<keyword evidence="1" id="KW-0472">Membrane</keyword>
<sequence>MIRRVLSRVYKETRKLSGSQYLYIIFPILVTSVLILLVSLKLLVGGFESLDQGGIKFSGRIKPNFSKAYEFNYQKGGISNLFIKPSWQPESKISIWVYHPDKTVEVFDFTKLSSENTILLSRAKTGTYRLSIRNNGSSTINYSLEITLKETSSTAFLK</sequence>
<dbReference type="EMBL" id="MHCP01000019">
    <property type="protein sequence ID" value="OGY23884.1"/>
    <property type="molecule type" value="Genomic_DNA"/>
</dbReference>
<proteinExistence type="predicted"/>
<name>A0A1G1W8E1_9BACT</name>
<keyword evidence="1" id="KW-0812">Transmembrane</keyword>
<dbReference type="AlphaFoldDB" id="A0A1G1W8E1"/>
<dbReference type="Proteomes" id="UP000176631">
    <property type="component" value="Unassembled WGS sequence"/>
</dbReference>
<comment type="caution">
    <text evidence="2">The sequence shown here is derived from an EMBL/GenBank/DDBJ whole genome shotgun (WGS) entry which is preliminary data.</text>
</comment>
<reference evidence="2 3" key="1">
    <citation type="journal article" date="2016" name="Nat. Commun.">
        <title>Thousands of microbial genomes shed light on interconnected biogeochemical processes in an aquifer system.</title>
        <authorList>
            <person name="Anantharaman K."/>
            <person name="Brown C.T."/>
            <person name="Hug L.A."/>
            <person name="Sharon I."/>
            <person name="Castelle C.J."/>
            <person name="Probst A.J."/>
            <person name="Thomas B.C."/>
            <person name="Singh A."/>
            <person name="Wilkins M.J."/>
            <person name="Karaoz U."/>
            <person name="Brodie E.L."/>
            <person name="Williams K.H."/>
            <person name="Hubbard S.S."/>
            <person name="Banfield J.F."/>
        </authorList>
    </citation>
    <scope>NUCLEOTIDE SEQUENCE [LARGE SCALE GENOMIC DNA]</scope>
</reference>
<accession>A0A1G1W8E1</accession>